<evidence type="ECO:0000256" key="3">
    <source>
        <dbReference type="ARBA" id="ARBA00022475"/>
    </source>
</evidence>
<keyword evidence="9 10" id="KW-0739">Sodium transport</keyword>
<accession>A0A087M443</accession>
<feature type="transmembrane region" description="Helical" evidence="10">
    <location>
        <begin position="231"/>
        <end position="249"/>
    </location>
</feature>
<feature type="transmembrane region" description="Helical" evidence="10">
    <location>
        <begin position="395"/>
        <end position="419"/>
    </location>
</feature>
<organism evidence="13 14">
    <name type="scientific">Devosia riboflavina</name>
    <dbReference type="NCBI Taxonomy" id="46914"/>
    <lineage>
        <taxon>Bacteria</taxon>
        <taxon>Pseudomonadati</taxon>
        <taxon>Pseudomonadota</taxon>
        <taxon>Alphaproteobacteria</taxon>
        <taxon>Hyphomicrobiales</taxon>
        <taxon>Devosiaceae</taxon>
        <taxon>Devosia</taxon>
    </lineage>
</organism>
<gene>
    <name evidence="13" type="ORF">JP75_09000</name>
</gene>
<feature type="region of interest" description="Disordered" evidence="11">
    <location>
        <begin position="458"/>
        <end position="490"/>
    </location>
</feature>
<evidence type="ECO:0000313" key="14">
    <source>
        <dbReference type="Proteomes" id="UP000028981"/>
    </source>
</evidence>
<dbReference type="STRING" id="46914.JP75_09000"/>
<dbReference type="PANTHER" id="PTHR10110">
    <property type="entry name" value="SODIUM/HYDROGEN EXCHANGER"/>
    <property type="match status" value="1"/>
</dbReference>
<protein>
    <recommendedName>
        <fullName evidence="12">Cation/H+ exchanger transmembrane domain-containing protein</fullName>
    </recommendedName>
</protein>
<dbReference type="GO" id="GO:0098719">
    <property type="term" value="P:sodium ion import across plasma membrane"/>
    <property type="evidence" value="ECO:0007669"/>
    <property type="project" value="TreeGrafter"/>
</dbReference>
<feature type="compositionally biased region" description="Basic and acidic residues" evidence="11">
    <location>
        <begin position="471"/>
        <end position="480"/>
    </location>
</feature>
<feature type="transmembrane region" description="Helical" evidence="10">
    <location>
        <begin position="179"/>
        <end position="198"/>
    </location>
</feature>
<evidence type="ECO:0000256" key="7">
    <source>
        <dbReference type="ARBA" id="ARBA00023065"/>
    </source>
</evidence>
<evidence type="ECO:0000256" key="11">
    <source>
        <dbReference type="SAM" id="MobiDB-lite"/>
    </source>
</evidence>
<evidence type="ECO:0000256" key="8">
    <source>
        <dbReference type="ARBA" id="ARBA00023136"/>
    </source>
</evidence>
<keyword evidence="10" id="KW-0050">Antiport</keyword>
<dbReference type="Gene3D" id="6.10.140.1330">
    <property type="match status" value="1"/>
</dbReference>
<proteinExistence type="inferred from homology"/>
<evidence type="ECO:0000256" key="9">
    <source>
        <dbReference type="ARBA" id="ARBA00023201"/>
    </source>
</evidence>
<dbReference type="PANTHER" id="PTHR10110:SF86">
    <property type="entry name" value="SODIUM_HYDROGEN EXCHANGER 7"/>
    <property type="match status" value="1"/>
</dbReference>
<feature type="transmembrane region" description="Helical" evidence="10">
    <location>
        <begin position="205"/>
        <end position="225"/>
    </location>
</feature>
<sequence>MFAEILIVIIVAIGISAFAERSNFQPALLVAIVGLGASFIPGLHRLELEPEIILGIVLPPLLFSAASDFSFTSFAKRLGSIVNLGVFLVFASAVAVAVVATWTVPGMPIAAALVLGAIVAPPDAVTAIAIGSKAGLPSGLMTVLKGESLINDAAALTLLAVAVATTAGTHAFIDNTAFYFIYAAVVGVVLGLIIGHGAQFARRRLANPSLATVLSVIVPFAAYLVAEELHASGVLSVVAAGFALGHHGTQSGYEERMQERQFWRTIDTLLETFVFAYIGLQLRFVIDDAFDAGLDISDLLLAGVAIFVTTVAVRFAWVFATAVLARRRHRAVMQRLAEPRRRPERRPPPTPETPLTWKENAVLSWTGMRGVVTLAAAAGIPFMTVSGDSFPYREAIIALAFLVTIATLLVQGISLPWLIERLDLEDDDDKAYAEEQHQLARRLAHEANADALAEFRRTHTSPHAQRLADAMAKRADRTSAEEEEEEAQERGWGFDPKEAFQLGQLLLDARRKRLIAARDARELDDNVLREVLEQMDLEQALMDGMTKGANRL</sequence>
<keyword evidence="5 10" id="KW-1133">Transmembrane helix</keyword>
<feature type="region of interest" description="Disordered" evidence="11">
    <location>
        <begin position="336"/>
        <end position="355"/>
    </location>
</feature>
<keyword evidence="14" id="KW-1185">Reference proteome</keyword>
<feature type="transmembrane region" description="Helical" evidence="10">
    <location>
        <begin position="261"/>
        <end position="280"/>
    </location>
</feature>
<dbReference type="NCBIfam" id="TIGR00831">
    <property type="entry name" value="a_cpa1"/>
    <property type="match status" value="1"/>
</dbReference>
<dbReference type="InterPro" id="IPR018422">
    <property type="entry name" value="Cation/H_exchanger_CPA1"/>
</dbReference>
<dbReference type="GO" id="GO:0051453">
    <property type="term" value="P:regulation of intracellular pH"/>
    <property type="evidence" value="ECO:0007669"/>
    <property type="project" value="TreeGrafter"/>
</dbReference>
<feature type="transmembrane region" description="Helical" evidence="10">
    <location>
        <begin position="362"/>
        <end position="383"/>
    </location>
</feature>
<reference evidence="13 14" key="1">
    <citation type="submission" date="2014-08" db="EMBL/GenBank/DDBJ databases">
        <authorList>
            <person name="Hassan Y.I."/>
            <person name="Lepp D."/>
            <person name="Zhou T."/>
        </authorList>
    </citation>
    <scope>NUCLEOTIDE SEQUENCE [LARGE SCALE GENOMIC DNA]</scope>
    <source>
        <strain evidence="13 14">IFO13584</strain>
    </source>
</reference>
<dbReference type="AlphaFoldDB" id="A0A087M443"/>
<dbReference type="InterPro" id="IPR004705">
    <property type="entry name" value="Cation/H_exchanger_CPA1_bac"/>
</dbReference>
<keyword evidence="4 10" id="KW-0812">Transmembrane</keyword>
<comment type="similarity">
    <text evidence="10">Belongs to the monovalent cation:proton antiporter 1 (CPA1) transporter (TC 2.A.36) family.</text>
</comment>
<name>A0A087M443_9HYPH</name>
<keyword evidence="8 10" id="KW-0472">Membrane</keyword>
<feature type="transmembrane region" description="Helical" evidence="10">
    <location>
        <begin position="300"/>
        <end position="325"/>
    </location>
</feature>
<feature type="transmembrane region" description="Helical" evidence="10">
    <location>
        <begin position="109"/>
        <end position="132"/>
    </location>
</feature>
<dbReference type="OrthoDB" id="9809206at2"/>
<keyword evidence="3" id="KW-1003">Cell membrane</keyword>
<dbReference type="RefSeq" id="WP_035081658.1">
    <property type="nucleotide sequence ID" value="NZ_JQGC01000006.1"/>
</dbReference>
<evidence type="ECO:0000256" key="2">
    <source>
        <dbReference type="ARBA" id="ARBA00022448"/>
    </source>
</evidence>
<dbReference type="GO" id="GO:0015385">
    <property type="term" value="F:sodium:proton antiporter activity"/>
    <property type="evidence" value="ECO:0007669"/>
    <property type="project" value="InterPro"/>
</dbReference>
<evidence type="ECO:0000256" key="4">
    <source>
        <dbReference type="ARBA" id="ARBA00022692"/>
    </source>
</evidence>
<keyword evidence="2 10" id="KW-0813">Transport</keyword>
<feature type="transmembrane region" description="Helical" evidence="10">
    <location>
        <begin position="81"/>
        <end position="103"/>
    </location>
</feature>
<evidence type="ECO:0000256" key="5">
    <source>
        <dbReference type="ARBA" id="ARBA00022989"/>
    </source>
</evidence>
<dbReference type="EMBL" id="JQGC01000006">
    <property type="protein sequence ID" value="KFL31646.1"/>
    <property type="molecule type" value="Genomic_DNA"/>
</dbReference>
<dbReference type="Proteomes" id="UP000028981">
    <property type="component" value="Unassembled WGS sequence"/>
</dbReference>
<feature type="domain" description="Cation/H+ exchanger transmembrane" evidence="12">
    <location>
        <begin position="10"/>
        <end position="420"/>
    </location>
</feature>
<feature type="compositionally biased region" description="Basic and acidic residues" evidence="11">
    <location>
        <begin position="337"/>
        <end position="347"/>
    </location>
</feature>
<keyword evidence="10" id="KW-0997">Cell inner membrane</keyword>
<dbReference type="InterPro" id="IPR006153">
    <property type="entry name" value="Cation/H_exchanger_TM"/>
</dbReference>
<keyword evidence="7 10" id="KW-0406">Ion transport</keyword>
<comment type="function">
    <text evidence="10">Na(+)/H(+) antiporter that extrudes sodium in exchange for external protons.</text>
</comment>
<evidence type="ECO:0000256" key="1">
    <source>
        <dbReference type="ARBA" id="ARBA00004651"/>
    </source>
</evidence>
<dbReference type="GO" id="GO:0005886">
    <property type="term" value="C:plasma membrane"/>
    <property type="evidence" value="ECO:0007669"/>
    <property type="project" value="UniProtKB-SubCell"/>
</dbReference>
<comment type="subcellular location">
    <subcellularLocation>
        <location evidence="10">Cell inner membrane</location>
        <topology evidence="10">Multi-pass membrane protein</topology>
    </subcellularLocation>
    <subcellularLocation>
        <location evidence="1">Cell membrane</location>
        <topology evidence="1">Multi-pass membrane protein</topology>
    </subcellularLocation>
</comment>
<evidence type="ECO:0000259" key="12">
    <source>
        <dbReference type="Pfam" id="PF00999"/>
    </source>
</evidence>
<keyword evidence="6 10" id="KW-0915">Sodium</keyword>
<dbReference type="Pfam" id="PF00999">
    <property type="entry name" value="Na_H_Exchanger"/>
    <property type="match status" value="1"/>
</dbReference>
<evidence type="ECO:0000313" key="13">
    <source>
        <dbReference type="EMBL" id="KFL31646.1"/>
    </source>
</evidence>
<feature type="transmembrane region" description="Helical" evidence="10">
    <location>
        <begin position="153"/>
        <end position="173"/>
    </location>
</feature>
<comment type="caution">
    <text evidence="13">The sequence shown here is derived from an EMBL/GenBank/DDBJ whole genome shotgun (WGS) entry which is preliminary data.</text>
</comment>
<evidence type="ECO:0000256" key="10">
    <source>
        <dbReference type="RuleBase" id="RU366002"/>
    </source>
</evidence>
<feature type="transmembrane region" description="Helical" evidence="10">
    <location>
        <begin position="52"/>
        <end position="69"/>
    </location>
</feature>
<dbReference type="GO" id="GO:0015386">
    <property type="term" value="F:potassium:proton antiporter activity"/>
    <property type="evidence" value="ECO:0007669"/>
    <property type="project" value="TreeGrafter"/>
</dbReference>
<evidence type="ECO:0000256" key="6">
    <source>
        <dbReference type="ARBA" id="ARBA00023053"/>
    </source>
</evidence>